<sequence>NRRSRSDPKIRNNPILSRSDPHKTKSNLTINQQP</sequence>
<evidence type="ECO:0000313" key="3">
    <source>
        <dbReference type="Proteomes" id="UP000887013"/>
    </source>
</evidence>
<evidence type="ECO:0000256" key="1">
    <source>
        <dbReference type="SAM" id="MobiDB-lite"/>
    </source>
</evidence>
<proteinExistence type="predicted"/>
<evidence type="ECO:0000313" key="2">
    <source>
        <dbReference type="EMBL" id="GFT87701.1"/>
    </source>
</evidence>
<reference evidence="2" key="1">
    <citation type="submission" date="2020-08" db="EMBL/GenBank/DDBJ databases">
        <title>Multicomponent nature underlies the extraordinary mechanical properties of spider dragline silk.</title>
        <authorList>
            <person name="Kono N."/>
            <person name="Nakamura H."/>
            <person name="Mori M."/>
            <person name="Yoshida Y."/>
            <person name="Ohtoshi R."/>
            <person name="Malay A.D."/>
            <person name="Moran D.A.P."/>
            <person name="Tomita M."/>
            <person name="Numata K."/>
            <person name="Arakawa K."/>
        </authorList>
    </citation>
    <scope>NUCLEOTIDE SEQUENCE</scope>
</reference>
<dbReference type="AlphaFoldDB" id="A0A8X6PZ23"/>
<protein>
    <submittedName>
        <fullName evidence="2">Uncharacterized protein</fullName>
    </submittedName>
</protein>
<name>A0A8X6PZ23_NEPPI</name>
<organism evidence="2 3">
    <name type="scientific">Nephila pilipes</name>
    <name type="common">Giant wood spider</name>
    <name type="synonym">Nephila maculata</name>
    <dbReference type="NCBI Taxonomy" id="299642"/>
    <lineage>
        <taxon>Eukaryota</taxon>
        <taxon>Metazoa</taxon>
        <taxon>Ecdysozoa</taxon>
        <taxon>Arthropoda</taxon>
        <taxon>Chelicerata</taxon>
        <taxon>Arachnida</taxon>
        <taxon>Araneae</taxon>
        <taxon>Araneomorphae</taxon>
        <taxon>Entelegynae</taxon>
        <taxon>Araneoidea</taxon>
        <taxon>Nephilidae</taxon>
        <taxon>Nephila</taxon>
    </lineage>
</organism>
<dbReference type="EMBL" id="BMAW01120101">
    <property type="protein sequence ID" value="GFT87701.1"/>
    <property type="molecule type" value="Genomic_DNA"/>
</dbReference>
<keyword evidence="3" id="KW-1185">Reference proteome</keyword>
<feature type="non-terminal residue" evidence="2">
    <location>
        <position position="1"/>
    </location>
</feature>
<comment type="caution">
    <text evidence="2">The sequence shown here is derived from an EMBL/GenBank/DDBJ whole genome shotgun (WGS) entry which is preliminary data.</text>
</comment>
<gene>
    <name evidence="2" type="ORF">NPIL_675001</name>
</gene>
<feature type="compositionally biased region" description="Basic and acidic residues" evidence="1">
    <location>
        <begin position="1"/>
        <end position="10"/>
    </location>
</feature>
<feature type="region of interest" description="Disordered" evidence="1">
    <location>
        <begin position="1"/>
        <end position="34"/>
    </location>
</feature>
<dbReference type="Proteomes" id="UP000887013">
    <property type="component" value="Unassembled WGS sequence"/>
</dbReference>
<accession>A0A8X6PZ23</accession>